<keyword evidence="2" id="KW-0812">Transmembrane</keyword>
<evidence type="ECO:0000313" key="4">
    <source>
        <dbReference type="Proteomes" id="UP000625568"/>
    </source>
</evidence>
<keyword evidence="2" id="KW-0472">Membrane</keyword>
<evidence type="ECO:0000256" key="2">
    <source>
        <dbReference type="SAM" id="Phobius"/>
    </source>
</evidence>
<protein>
    <submittedName>
        <fullName evidence="3">Uncharacterized protein</fullName>
    </submittedName>
</protein>
<feature type="region of interest" description="Disordered" evidence="1">
    <location>
        <begin position="109"/>
        <end position="178"/>
    </location>
</feature>
<feature type="compositionally biased region" description="Low complexity" evidence="1">
    <location>
        <begin position="129"/>
        <end position="139"/>
    </location>
</feature>
<evidence type="ECO:0000256" key="1">
    <source>
        <dbReference type="SAM" id="MobiDB-lite"/>
    </source>
</evidence>
<feature type="compositionally biased region" description="Low complexity" evidence="1">
    <location>
        <begin position="109"/>
        <end position="120"/>
    </location>
</feature>
<evidence type="ECO:0000313" key="3">
    <source>
        <dbReference type="EMBL" id="QRO80270.1"/>
    </source>
</evidence>
<keyword evidence="2" id="KW-1133">Transmembrane helix</keyword>
<feature type="transmembrane region" description="Helical" evidence="2">
    <location>
        <begin position="25"/>
        <end position="42"/>
    </location>
</feature>
<dbReference type="Proteomes" id="UP000625568">
    <property type="component" value="Chromosome 2"/>
</dbReference>
<dbReference type="RefSeq" id="WP_035973922.1">
    <property type="nucleotide sequence ID" value="NZ_CABVPR010000045.1"/>
</dbReference>
<dbReference type="AlphaFoldDB" id="A0A892IHH4"/>
<gene>
    <name evidence="3" type="ORF">I6K02_18180</name>
</gene>
<name>A0A892IHH4_9BURK</name>
<keyword evidence="4" id="KW-1185">Reference proteome</keyword>
<dbReference type="EMBL" id="CP069483">
    <property type="protein sequence ID" value="QRO80270.1"/>
    <property type="molecule type" value="Genomic_DNA"/>
</dbReference>
<proteinExistence type="predicted"/>
<feature type="compositionally biased region" description="Basic and acidic residues" evidence="1">
    <location>
        <begin position="143"/>
        <end position="164"/>
    </location>
</feature>
<reference evidence="3 4" key="1">
    <citation type="submission" date="2021-02" db="EMBL/GenBank/DDBJ databases">
        <title>FDA dAtabase for Regulatory Grade micrObial Sequences (FDA-ARGOS): Supporting development and validation of Infectious Disease Dx tests.</title>
        <authorList>
            <person name="Minogue T."/>
            <person name="Wolcott M."/>
            <person name="Wasieloski L."/>
            <person name="Aguilar W."/>
            <person name="Moore D."/>
            <person name="Jaissle J."/>
            <person name="Tallon L."/>
            <person name="Sadzewicz L."/>
            <person name="Zhao X."/>
            <person name="Boylan J."/>
            <person name="Ott S."/>
            <person name="Bowen H."/>
            <person name="Vavikolanu K."/>
            <person name="Mehta A."/>
            <person name="Aluvathingal J."/>
            <person name="Nadendla S."/>
            <person name="Yan Y."/>
            <person name="Sichtig H."/>
        </authorList>
    </citation>
    <scope>NUCLEOTIDE SEQUENCE [LARGE SCALE GENOMIC DNA]</scope>
    <source>
        <strain evidence="3 4">FDAARGOS_1272</strain>
    </source>
</reference>
<sequence length="240" mass="24929">MTRSEPPDQPSDGQPKPSWGPGKNAALSVVAFAVIFGVFAYIEREPGIGRAKTAHDSPGMIGMTPPAPGRPAIAAAGAAASVPAATIAQAAPPASTVSAAAPRAQEAAQSAALAAAPRPATGFPRSSQARTATTAADAPAKGRHPDAHRTPRRREFANTRKRIDLAQQSPPTFASDAGRLQPASVTHDELEGARALARARSCMQINEWSCVEQNASRALAIDPNNSESRALLEQAIRNRL</sequence>
<accession>A0A892IHH4</accession>
<organism evidence="3 4">
    <name type="scientific">Burkholderia dolosa</name>
    <dbReference type="NCBI Taxonomy" id="152500"/>
    <lineage>
        <taxon>Bacteria</taxon>
        <taxon>Pseudomonadati</taxon>
        <taxon>Pseudomonadota</taxon>
        <taxon>Betaproteobacteria</taxon>
        <taxon>Burkholderiales</taxon>
        <taxon>Burkholderiaceae</taxon>
        <taxon>Burkholderia</taxon>
        <taxon>Burkholderia cepacia complex</taxon>
    </lineage>
</organism>
<feature type="region of interest" description="Disordered" evidence="1">
    <location>
        <begin position="1"/>
        <end position="22"/>
    </location>
</feature>
<dbReference type="GeneID" id="93130208"/>